<sequence length="261" mass="29296">MIDELRRIGLSDLEARCYLALHEEPDLSGYEVAKRVSVSRTNVYAALRSLTDKGLCRVVESDPVTYDAVPIEQVVRLLQSDFEQTARSLLSQMHTPPRASASFYTWTGTKAIKTAIRRVAANANQSIVADLWAEDIQWVEEALLEAEGRGVAVTLISIGECHSRLQNVIVHKRSESWADAPSRKFSLLCDATSALLGSFGSAQKLSMLETDHPSLAELLQNAFYHDVVMERIEQDLGRELAERYGDDYAHILQPYREYLKP</sequence>
<name>A0ABU9DLX4_9BACL</name>
<dbReference type="Pfam" id="PF01978">
    <property type="entry name" value="TrmB"/>
    <property type="match status" value="1"/>
</dbReference>
<comment type="caution">
    <text evidence="2">The sequence shown here is derived from an EMBL/GenBank/DDBJ whole genome shotgun (WGS) entry which is preliminary data.</text>
</comment>
<accession>A0ABU9DLX4</accession>
<evidence type="ECO:0000313" key="3">
    <source>
        <dbReference type="Proteomes" id="UP001469365"/>
    </source>
</evidence>
<dbReference type="Proteomes" id="UP001469365">
    <property type="component" value="Unassembled WGS sequence"/>
</dbReference>
<reference evidence="2 3" key="1">
    <citation type="submission" date="2024-04" db="EMBL/GenBank/DDBJ databases">
        <title>draft genome sequnece of Paenibacillus filicis.</title>
        <authorList>
            <person name="Kim D.-U."/>
        </authorList>
    </citation>
    <scope>NUCLEOTIDE SEQUENCE [LARGE SCALE GENOMIC DNA]</scope>
    <source>
        <strain evidence="2 3">KACC14197</strain>
    </source>
</reference>
<evidence type="ECO:0000259" key="1">
    <source>
        <dbReference type="Pfam" id="PF01978"/>
    </source>
</evidence>
<keyword evidence="3" id="KW-1185">Reference proteome</keyword>
<dbReference type="RefSeq" id="WP_341416187.1">
    <property type="nucleotide sequence ID" value="NZ_JBBPCC010000008.1"/>
</dbReference>
<dbReference type="CDD" id="cd09124">
    <property type="entry name" value="PLDc_like_TrmB_middle"/>
    <property type="match status" value="1"/>
</dbReference>
<dbReference type="InterPro" id="IPR051797">
    <property type="entry name" value="TrmB-like"/>
</dbReference>
<dbReference type="InterPro" id="IPR036388">
    <property type="entry name" value="WH-like_DNA-bd_sf"/>
</dbReference>
<dbReference type="SUPFAM" id="SSF46785">
    <property type="entry name" value="Winged helix' DNA-binding domain"/>
    <property type="match status" value="1"/>
</dbReference>
<evidence type="ECO:0000313" key="2">
    <source>
        <dbReference type="EMBL" id="MEK8129093.1"/>
    </source>
</evidence>
<dbReference type="InterPro" id="IPR002831">
    <property type="entry name" value="Tscrpt_reg_TrmB_N"/>
</dbReference>
<dbReference type="PANTHER" id="PTHR34293">
    <property type="entry name" value="HTH-TYPE TRANSCRIPTIONAL REGULATOR TRMBL2"/>
    <property type="match status" value="1"/>
</dbReference>
<feature type="domain" description="Transcription regulator TrmB N-terminal" evidence="1">
    <location>
        <begin position="5"/>
        <end position="72"/>
    </location>
</feature>
<gene>
    <name evidence="2" type="ORF">WMW72_14405</name>
</gene>
<organism evidence="2 3">
    <name type="scientific">Paenibacillus filicis</name>
    <dbReference type="NCBI Taxonomy" id="669464"/>
    <lineage>
        <taxon>Bacteria</taxon>
        <taxon>Bacillati</taxon>
        <taxon>Bacillota</taxon>
        <taxon>Bacilli</taxon>
        <taxon>Bacillales</taxon>
        <taxon>Paenibacillaceae</taxon>
        <taxon>Paenibacillus</taxon>
    </lineage>
</organism>
<protein>
    <submittedName>
        <fullName evidence="2">Helix-turn-helix domain-containing protein</fullName>
    </submittedName>
</protein>
<dbReference type="EMBL" id="JBBPCC010000008">
    <property type="protein sequence ID" value="MEK8129093.1"/>
    <property type="molecule type" value="Genomic_DNA"/>
</dbReference>
<dbReference type="Gene3D" id="1.10.10.10">
    <property type="entry name" value="Winged helix-like DNA-binding domain superfamily/Winged helix DNA-binding domain"/>
    <property type="match status" value="1"/>
</dbReference>
<dbReference type="PANTHER" id="PTHR34293:SF1">
    <property type="entry name" value="HTH-TYPE TRANSCRIPTIONAL REGULATOR TRMBL2"/>
    <property type="match status" value="1"/>
</dbReference>
<proteinExistence type="predicted"/>
<dbReference type="InterPro" id="IPR036390">
    <property type="entry name" value="WH_DNA-bd_sf"/>
</dbReference>